<evidence type="ECO:0000256" key="2">
    <source>
        <dbReference type="ARBA" id="ARBA00023015"/>
    </source>
</evidence>
<dbReference type="InterPro" id="IPR005158">
    <property type="entry name" value="BTAD"/>
</dbReference>
<comment type="caution">
    <text evidence="7">The sequence shown here is derived from an EMBL/GenBank/DDBJ whole genome shotgun (WGS) entry which is preliminary data.</text>
</comment>
<dbReference type="SUPFAM" id="SSF46894">
    <property type="entry name" value="C-terminal effector domain of the bipartite response regulators"/>
    <property type="match status" value="1"/>
</dbReference>
<evidence type="ECO:0000259" key="6">
    <source>
        <dbReference type="PROSITE" id="PS51755"/>
    </source>
</evidence>
<dbReference type="InterPro" id="IPR001867">
    <property type="entry name" value="OmpR/PhoB-type_DNA-bd"/>
</dbReference>
<keyword evidence="8" id="KW-1185">Reference proteome</keyword>
<dbReference type="PRINTS" id="PR00364">
    <property type="entry name" value="DISEASERSIST"/>
</dbReference>
<dbReference type="InterPro" id="IPR027417">
    <property type="entry name" value="P-loop_NTPase"/>
</dbReference>
<dbReference type="SUPFAM" id="SSF48452">
    <property type="entry name" value="TPR-like"/>
    <property type="match status" value="1"/>
</dbReference>
<dbReference type="Pfam" id="PF00486">
    <property type="entry name" value="Trans_reg_C"/>
    <property type="match status" value="1"/>
</dbReference>
<organism evidence="7 8">
    <name type="scientific">Paractinoplanes rhizophilus</name>
    <dbReference type="NCBI Taxonomy" id="1416877"/>
    <lineage>
        <taxon>Bacteria</taxon>
        <taxon>Bacillati</taxon>
        <taxon>Actinomycetota</taxon>
        <taxon>Actinomycetes</taxon>
        <taxon>Micromonosporales</taxon>
        <taxon>Micromonosporaceae</taxon>
        <taxon>Paractinoplanes</taxon>
    </lineage>
</organism>
<proteinExistence type="inferred from homology"/>
<feature type="domain" description="OmpR/PhoB-type" evidence="6">
    <location>
        <begin position="1"/>
        <end position="90"/>
    </location>
</feature>
<accession>A0ABW2I3H8</accession>
<dbReference type="InterPro" id="IPR011990">
    <property type="entry name" value="TPR-like_helical_dom_sf"/>
</dbReference>
<dbReference type="SMART" id="SM00862">
    <property type="entry name" value="Trans_reg_C"/>
    <property type="match status" value="1"/>
</dbReference>
<dbReference type="PANTHER" id="PTHR35807">
    <property type="entry name" value="TRANSCRIPTIONAL REGULATOR REDD-RELATED"/>
    <property type="match status" value="1"/>
</dbReference>
<evidence type="ECO:0000256" key="3">
    <source>
        <dbReference type="ARBA" id="ARBA00023125"/>
    </source>
</evidence>
<sequence>MRFRLLGPLECRSADGAVVEVGGAKPRALLALLLSEPGRVVGVDRVSAILWGDAPPPAATATIQSYISQLRRALGAELIVTRSPGYLAVADAADVDLTRLPALVDEAAEAEPPAAARLLTEAVELWRGDPLPDLPEDDARVTAERIRLTELHLLARQRRATAWTRMGRTGEAVAELERLVTEHPLREELWATLIEALFAAGRQGDALAAFRRCREILADELGIDPGPELRRLETAILRQDSRKNEDRTLVGRQPEVDRIRAALKEVTRGNGAAIVLEGEAGIGKTTLAEAAATMAGAQGWRPLWSRCADDPGVPPLWPWLQVLERLDGGGLRSAEGDDPELTTFALFQELRRRLSASAVPLLIVLDDVQAADATSLSLLTLLTRHLDGLRLLLVITVRTRGEQLAPEVVDCLAALAREPRAQRLTLAGLTEADLRELVGDDEVARVVHERTDGNPFFAGELIELMRAGDDALPPSVRDVLDRRLARLPAATRALLDTAAVNGRDTGLPLLQAATGDTAEQIITDLEPAVAAKVLRFDETAWSWRFSHALMQETLLAGLGRLDAARLHARIAKALSDDDVDRLAHHYFHAVPITGAEPAVRYAKEAAAAAREQHAHAEAAAHTRRALALTGAADAGERHRLLVALGDDLLRTGRLDETREVVAEAIAVARRLGDRERLAEAASVWGGVSLWNWRSYGEVDEAMVALLEELAEGGDPALQAKLLGTLGAELAYSDRHADRVAYAERAVALAREIGDPALLGRTLNNYQAATWGLPDKAERWLASLAESLSLAGRGLPVRHEFFARMHRGPLRLHLGDPAGFRADLAAATRLAARLTGPDVQPQVFYQQAAAHMLAGRWEEAERLAAQADERYRGTNLWGAQMCRALHAFTFRRRDARIGEAVATIADAANELNVPMLHGLAAVAAAEAGDPAEGRRMLRRLPSRHVSDWTGDTYPVVLAWAALALGGDLATAYENLLVFEGRQIVVGTATAWWGPYDRLLADLAEAAGKPEKAAKHQARADELEELVARTG</sequence>
<dbReference type="Pfam" id="PF03704">
    <property type="entry name" value="BTAD"/>
    <property type="match status" value="1"/>
</dbReference>
<evidence type="ECO:0000313" key="8">
    <source>
        <dbReference type="Proteomes" id="UP001596548"/>
    </source>
</evidence>
<keyword evidence="4" id="KW-0804">Transcription</keyword>
<dbReference type="CDD" id="cd15831">
    <property type="entry name" value="BTAD"/>
    <property type="match status" value="1"/>
</dbReference>
<feature type="DNA-binding region" description="OmpR/PhoB-type" evidence="5">
    <location>
        <begin position="1"/>
        <end position="90"/>
    </location>
</feature>
<evidence type="ECO:0000313" key="7">
    <source>
        <dbReference type="EMBL" id="MFC7279382.1"/>
    </source>
</evidence>
<dbReference type="RefSeq" id="WP_378976657.1">
    <property type="nucleotide sequence ID" value="NZ_JBHTBJ010000049.1"/>
</dbReference>
<dbReference type="PANTHER" id="PTHR35807:SF1">
    <property type="entry name" value="TRANSCRIPTIONAL REGULATOR REDD"/>
    <property type="match status" value="1"/>
</dbReference>
<gene>
    <name evidence="7" type="ORF">ACFQS1_35920</name>
</gene>
<dbReference type="SMART" id="SM01043">
    <property type="entry name" value="BTAD"/>
    <property type="match status" value="1"/>
</dbReference>
<protein>
    <submittedName>
        <fullName evidence="7">BTAD domain-containing putative transcriptional regulator</fullName>
    </submittedName>
</protein>
<name>A0ABW2I3H8_9ACTN</name>
<evidence type="ECO:0000256" key="1">
    <source>
        <dbReference type="ARBA" id="ARBA00005820"/>
    </source>
</evidence>
<dbReference type="InterPro" id="IPR036388">
    <property type="entry name" value="WH-like_DNA-bd_sf"/>
</dbReference>
<dbReference type="InterPro" id="IPR041664">
    <property type="entry name" value="AAA_16"/>
</dbReference>
<comment type="similarity">
    <text evidence="1">Belongs to the AfsR/DnrI/RedD regulatory family.</text>
</comment>
<dbReference type="Proteomes" id="UP001596548">
    <property type="component" value="Unassembled WGS sequence"/>
</dbReference>
<evidence type="ECO:0000256" key="5">
    <source>
        <dbReference type="PROSITE-ProRule" id="PRU01091"/>
    </source>
</evidence>
<dbReference type="SUPFAM" id="SSF52540">
    <property type="entry name" value="P-loop containing nucleoside triphosphate hydrolases"/>
    <property type="match status" value="1"/>
</dbReference>
<dbReference type="Gene3D" id="3.40.50.300">
    <property type="entry name" value="P-loop containing nucleotide triphosphate hydrolases"/>
    <property type="match status" value="1"/>
</dbReference>
<dbReference type="InterPro" id="IPR016032">
    <property type="entry name" value="Sig_transdc_resp-reg_C-effctor"/>
</dbReference>
<keyword evidence="2" id="KW-0805">Transcription regulation</keyword>
<evidence type="ECO:0000256" key="4">
    <source>
        <dbReference type="ARBA" id="ARBA00023163"/>
    </source>
</evidence>
<keyword evidence="3 5" id="KW-0238">DNA-binding</keyword>
<dbReference type="Gene3D" id="1.25.40.10">
    <property type="entry name" value="Tetratricopeptide repeat domain"/>
    <property type="match status" value="2"/>
</dbReference>
<reference evidence="8" key="1">
    <citation type="journal article" date="2019" name="Int. J. Syst. Evol. Microbiol.">
        <title>The Global Catalogue of Microorganisms (GCM) 10K type strain sequencing project: providing services to taxonomists for standard genome sequencing and annotation.</title>
        <authorList>
            <consortium name="The Broad Institute Genomics Platform"/>
            <consortium name="The Broad Institute Genome Sequencing Center for Infectious Disease"/>
            <person name="Wu L."/>
            <person name="Ma J."/>
        </authorList>
    </citation>
    <scope>NUCLEOTIDE SEQUENCE [LARGE SCALE GENOMIC DNA]</scope>
    <source>
        <strain evidence="8">XZYJT-10</strain>
    </source>
</reference>
<dbReference type="InterPro" id="IPR051677">
    <property type="entry name" value="AfsR-DnrI-RedD_regulator"/>
</dbReference>
<dbReference type="Gene3D" id="1.10.10.10">
    <property type="entry name" value="Winged helix-like DNA-binding domain superfamily/Winged helix DNA-binding domain"/>
    <property type="match status" value="1"/>
</dbReference>
<dbReference type="Pfam" id="PF13191">
    <property type="entry name" value="AAA_16"/>
    <property type="match status" value="1"/>
</dbReference>
<dbReference type="EMBL" id="JBHTBJ010000049">
    <property type="protein sequence ID" value="MFC7279382.1"/>
    <property type="molecule type" value="Genomic_DNA"/>
</dbReference>
<dbReference type="PROSITE" id="PS51755">
    <property type="entry name" value="OMPR_PHOB"/>
    <property type="match status" value="1"/>
</dbReference>